<dbReference type="GO" id="GO:0004301">
    <property type="term" value="F:epoxide hydrolase activity"/>
    <property type="evidence" value="ECO:0007669"/>
    <property type="project" value="TreeGrafter"/>
</dbReference>
<dbReference type="InterPro" id="IPR029058">
    <property type="entry name" value="AB_hydrolase_fold"/>
</dbReference>
<dbReference type="InterPro" id="IPR010497">
    <property type="entry name" value="Epoxide_hydro_N"/>
</dbReference>
<reference evidence="5 6" key="1">
    <citation type="journal article" date="2016" name="BMC Genomics">
        <title>Genome sequencing and secondary metabolism of the postharvest pathogen Penicillium griseofulvum.</title>
        <authorList>
            <person name="Banani H."/>
            <person name="Marcet-Houben M."/>
            <person name="Ballester A.R."/>
            <person name="Abbruscato P."/>
            <person name="Gonzalez-Candelas L."/>
            <person name="Gabaldon T."/>
            <person name="Spadaro D."/>
        </authorList>
    </citation>
    <scope>NUCLEOTIDE SEQUENCE [LARGE SCALE GENOMIC DNA]</scope>
    <source>
        <strain evidence="5 6">PG3</strain>
    </source>
</reference>
<dbReference type="PANTHER" id="PTHR21661:SF39">
    <property type="entry name" value="HYDROLASE, PUTATIVE (AFU_ORTHOLOGUE AFUA_3G08960)-RELATED"/>
    <property type="match status" value="1"/>
</dbReference>
<dbReference type="SUPFAM" id="SSF55418">
    <property type="entry name" value="eIF4e-like"/>
    <property type="match status" value="1"/>
</dbReference>
<name>A0A135LAP5_PENPA</name>
<dbReference type="OrthoDB" id="7130006at2759"/>
<dbReference type="GO" id="GO:0017000">
    <property type="term" value="P:antibiotic biosynthetic process"/>
    <property type="evidence" value="ECO:0007669"/>
    <property type="project" value="UniProtKB-ARBA"/>
</dbReference>
<keyword evidence="6" id="KW-1185">Reference proteome</keyword>
<dbReference type="InterPro" id="IPR023398">
    <property type="entry name" value="TIF_eIF4e-like"/>
</dbReference>
<evidence type="ECO:0000256" key="3">
    <source>
        <dbReference type="SAM" id="MobiDB-lite"/>
    </source>
</evidence>
<dbReference type="RefSeq" id="XP_040644555.1">
    <property type="nucleotide sequence ID" value="XM_040792588.1"/>
</dbReference>
<dbReference type="PANTHER" id="PTHR21661">
    <property type="entry name" value="EPOXIDE HYDROLASE 1-RELATED"/>
    <property type="match status" value="1"/>
</dbReference>
<dbReference type="SUPFAM" id="SSF53474">
    <property type="entry name" value="alpha/beta-Hydrolases"/>
    <property type="match status" value="1"/>
</dbReference>
<evidence type="ECO:0000313" key="5">
    <source>
        <dbReference type="EMBL" id="KXG46019.1"/>
    </source>
</evidence>
<evidence type="ECO:0000256" key="2">
    <source>
        <dbReference type="ARBA" id="ARBA00022801"/>
    </source>
</evidence>
<proteinExistence type="inferred from homology"/>
<dbReference type="GO" id="GO:0097176">
    <property type="term" value="P:epoxide metabolic process"/>
    <property type="evidence" value="ECO:0007669"/>
    <property type="project" value="TreeGrafter"/>
</dbReference>
<sequence>MTESKTESSQLADCNHVPIIDLSFLNSPNFDERRKLAQSIYDACTQVGFFYIKNHGIPEDKIEGIHSSAKRFFDLPEEQKMNFYIGNSPKFRGYSPLGGERSTGTDDDPIAEEDAVSALSEAFDIGYETAMDPQKSKDDPLPRDPYGLYGDNQWPGPDILPNFTETYIEYCAMMLGLCRKLMRIFALALDLSEDHFDSMIQNPGVTSRMMHYPPQPVKEEVREGLGAHTDFECFTILSQGSVPGLQVLSHNGEWILAPPVSGTLVVNIADCLSIWTNKKFKSTIHRVTNLTGKERYSVPFFFGVDYDTTVSVLPNHISDDRPACKEPFKAGEWVREKLSKVTPPSIATASLTPFQAAIPKAKLDELELLIKLAKLAPPTYENSQTDRRYGVSSDWLVTMRDQWLRSYHWKSSEDRINSFPQYTTEIEGLTIHFVGLFSERKDAVPLLLVHGWPGSFLEFLPILQKFREEYTPETLPYHLIVPSLPGYTFSSGPPLDRNFEIGDIARVLDQLMKGLGFESGYIAQGGDIGSRIARHLAVEHESCKAVHVNVVFMGRPDGMTDDHLNASEIAGVKRATNFVTTGTGYAMEQGTRPSTIGHVLASSPIALLAWIGEKFLEWVDNPLAPEDILESVTLYWLTETYPRAIYTYRQNYPPPPLPSSNDPRWYIHKPFGFSSFPMELVSLPRSWIETTGDLVFWEQHPKGGHFAALEQPDELKADLVKFVDQVWPVQKFECGAVLHFYFPISNYNNNQQSIIFSSIATKTMTATTAVDEIFSDESSFYGNDNQKSQLEAQVSSYDPEQFWVETHQKQLSTIQQQKRAPAPRAKRSSSDVSMEDAPPEPSEIKCNQRGKTEPISQFLSRLPPSTTGSASVGPWIWMYNPHVPPRRSGDVPTLLRKGRELLQAYENESAILREAHDRSGAKTTAGLTRKLNPMRKELEKGILDLARETGVTDGKWMLFPNVDEVDEVWGAVVRAMEKGELGDAAKVATDDGSGSGQSRLICVYTADFGDVEDVKRIVRRLVDIGLVGKGPKSVYYKSDAFTLLEITSKNEYGLKASMYSSQEMLEGK</sequence>
<evidence type="ECO:0000259" key="4">
    <source>
        <dbReference type="PROSITE" id="PS51471"/>
    </source>
</evidence>
<dbReference type="STRING" id="5078.A0A135LAP5"/>
<dbReference type="InterPro" id="IPR015034">
    <property type="entry name" value="Bles03"/>
</dbReference>
<dbReference type="InterPro" id="IPR005123">
    <property type="entry name" value="Oxoglu/Fe-dep_dioxygenase_dom"/>
</dbReference>
<evidence type="ECO:0000313" key="6">
    <source>
        <dbReference type="Proteomes" id="UP000070168"/>
    </source>
</evidence>
<dbReference type="InterPro" id="IPR044861">
    <property type="entry name" value="IPNS-like_FE2OG_OXY"/>
</dbReference>
<evidence type="ECO:0000256" key="1">
    <source>
        <dbReference type="ARBA" id="ARBA00010088"/>
    </source>
</evidence>
<dbReference type="Proteomes" id="UP000070168">
    <property type="component" value="Unassembled WGS sequence"/>
</dbReference>
<dbReference type="Gene3D" id="3.30.760.10">
    <property type="entry name" value="RNA Cap, Translation Initiation Factor Eif4e"/>
    <property type="match status" value="1"/>
</dbReference>
<dbReference type="OMA" id="QTDRRYG"/>
<organism evidence="5 6">
    <name type="scientific">Penicillium patulum</name>
    <name type="common">Penicillium griseofulvum</name>
    <dbReference type="NCBI Taxonomy" id="5078"/>
    <lineage>
        <taxon>Eukaryota</taxon>
        <taxon>Fungi</taxon>
        <taxon>Dikarya</taxon>
        <taxon>Ascomycota</taxon>
        <taxon>Pezizomycotina</taxon>
        <taxon>Eurotiomycetes</taxon>
        <taxon>Eurotiomycetidae</taxon>
        <taxon>Eurotiales</taxon>
        <taxon>Aspergillaceae</taxon>
        <taxon>Penicillium</taxon>
    </lineage>
</organism>
<dbReference type="Pfam" id="PF03171">
    <property type="entry name" value="2OG-FeII_Oxy"/>
    <property type="match status" value="1"/>
</dbReference>
<dbReference type="Gene3D" id="3.40.50.1820">
    <property type="entry name" value="alpha/beta hydrolase"/>
    <property type="match status" value="1"/>
</dbReference>
<dbReference type="SUPFAM" id="SSF51197">
    <property type="entry name" value="Clavaminate synthase-like"/>
    <property type="match status" value="1"/>
</dbReference>
<dbReference type="PRINTS" id="PR00682">
    <property type="entry name" value="IPNSYNTHASE"/>
</dbReference>
<comment type="similarity">
    <text evidence="1">Belongs to the peptidase S33 family.</text>
</comment>
<keyword evidence="2" id="KW-0378">Hydrolase</keyword>
<feature type="compositionally biased region" description="Polar residues" evidence="3">
    <location>
        <begin position="809"/>
        <end position="818"/>
    </location>
</feature>
<dbReference type="AlphaFoldDB" id="A0A135LAP5"/>
<dbReference type="Pfam" id="PF14226">
    <property type="entry name" value="DIOX_N"/>
    <property type="match status" value="1"/>
</dbReference>
<feature type="region of interest" description="Disordered" evidence="3">
    <location>
        <begin position="809"/>
        <end position="850"/>
    </location>
</feature>
<dbReference type="Pfam" id="PF06441">
    <property type="entry name" value="EHN"/>
    <property type="match status" value="1"/>
</dbReference>
<dbReference type="GeneID" id="63707888"/>
<dbReference type="InterPro" id="IPR027443">
    <property type="entry name" value="IPNS-like_sf"/>
</dbReference>
<gene>
    <name evidence="5" type="ORF">PGRI_048750</name>
</gene>
<dbReference type="GO" id="GO:0072330">
    <property type="term" value="P:monocarboxylic acid biosynthetic process"/>
    <property type="evidence" value="ECO:0007669"/>
    <property type="project" value="UniProtKB-ARBA"/>
</dbReference>
<dbReference type="EMBL" id="LHQR01000069">
    <property type="protein sequence ID" value="KXG46019.1"/>
    <property type="molecule type" value="Genomic_DNA"/>
</dbReference>
<protein>
    <submittedName>
        <fullName evidence="5">Isopenicillin N synthase</fullName>
    </submittedName>
</protein>
<dbReference type="InterPro" id="IPR026992">
    <property type="entry name" value="DIOX_N"/>
</dbReference>
<comment type="caution">
    <text evidence="5">The sequence shown here is derived from an EMBL/GenBank/DDBJ whole genome shotgun (WGS) entry which is preliminary data.</text>
</comment>
<dbReference type="Pfam" id="PF08939">
    <property type="entry name" value="Bles03"/>
    <property type="match status" value="1"/>
</dbReference>
<dbReference type="PROSITE" id="PS51471">
    <property type="entry name" value="FE2OG_OXY"/>
    <property type="match status" value="1"/>
</dbReference>
<feature type="domain" description="Fe2OG dioxygenase" evidence="4">
    <location>
        <begin position="195"/>
        <end position="304"/>
    </location>
</feature>
<dbReference type="Gene3D" id="2.60.120.330">
    <property type="entry name" value="B-lactam Antibiotic, Isopenicillin N Synthase, Chain"/>
    <property type="match status" value="1"/>
</dbReference>
<accession>A0A135LAP5</accession>